<evidence type="ECO:0000313" key="9">
    <source>
        <dbReference type="Proteomes" id="UP001317705"/>
    </source>
</evidence>
<dbReference type="CDD" id="cd00063">
    <property type="entry name" value="FN3"/>
    <property type="match status" value="1"/>
</dbReference>
<accession>A0ABM8EQC5</accession>
<keyword evidence="2" id="KW-0732">Signal</keyword>
<evidence type="ECO:0000313" key="8">
    <source>
        <dbReference type="EMBL" id="BDV44685.1"/>
    </source>
</evidence>
<reference evidence="8 9" key="1">
    <citation type="submission" date="2022-12" db="EMBL/GenBank/DDBJ databases">
        <title>Polyphasic characterization of Geotalea uranireducens NIT-SL11 newly isolated from a complex of sewage sludge and microbially reduced graphene oxide.</title>
        <authorList>
            <person name="Xie L."/>
            <person name="Yoshida N."/>
            <person name="Meng L."/>
        </authorList>
    </citation>
    <scope>NUCLEOTIDE SEQUENCE [LARGE SCALE GENOMIC DNA]</scope>
    <source>
        <strain evidence="8 9">NIT-SL11</strain>
    </source>
</reference>
<evidence type="ECO:0000256" key="6">
    <source>
        <dbReference type="ARBA" id="ARBA00023288"/>
    </source>
</evidence>
<protein>
    <submittedName>
        <fullName evidence="8">Lipoprotein</fullName>
    </submittedName>
</protein>
<comment type="subcellular location">
    <subcellularLocation>
        <location evidence="1">Cell outer membrane</location>
        <topology evidence="1">Lipid-anchor</topology>
    </subcellularLocation>
</comment>
<gene>
    <name evidence="8" type="ORF">GURASL_36080</name>
</gene>
<keyword evidence="3" id="KW-0472">Membrane</keyword>
<dbReference type="PROSITE" id="PS51257">
    <property type="entry name" value="PROKAR_LIPOPROTEIN"/>
    <property type="match status" value="1"/>
</dbReference>
<dbReference type="Gene3D" id="2.60.40.10">
    <property type="entry name" value="Immunoglobulins"/>
    <property type="match status" value="2"/>
</dbReference>
<name>A0ABM8EQC5_9BACT</name>
<dbReference type="Proteomes" id="UP001317705">
    <property type="component" value="Chromosome"/>
</dbReference>
<keyword evidence="9" id="KW-1185">Reference proteome</keyword>
<organism evidence="8 9">
    <name type="scientific">Geotalea uraniireducens</name>
    <dbReference type="NCBI Taxonomy" id="351604"/>
    <lineage>
        <taxon>Bacteria</taxon>
        <taxon>Pseudomonadati</taxon>
        <taxon>Thermodesulfobacteriota</taxon>
        <taxon>Desulfuromonadia</taxon>
        <taxon>Geobacterales</taxon>
        <taxon>Geobacteraceae</taxon>
        <taxon>Geotalea</taxon>
    </lineage>
</organism>
<sequence>MKKLLLVALLVGVVAGCGKKGPLIPPEAFQPAPIADLQVAQKEDRLYVSWSAPTVDAAGRALKGLAGFHLYRRVVLPPDQDCESCPNAYQLLKTVDPEYLQDVRRFNNRYVFADSGLKDGTIYQYKVIAFKGDGTESAASNRARWRMVVPPPAPRLQAVATPTGVQLSWEPAAAPGADFLGYNLYRRRSDDIRSLELLTTQPTKERRFEDLRLERGVSYLYLVREVIGVDGESVEGAASNEVRAALAPPE</sequence>
<proteinExistence type="predicted"/>
<dbReference type="SMART" id="SM00060">
    <property type="entry name" value="FN3"/>
    <property type="match status" value="2"/>
</dbReference>
<keyword evidence="6 8" id="KW-0449">Lipoprotein</keyword>
<dbReference type="SUPFAM" id="SSF49265">
    <property type="entry name" value="Fibronectin type III"/>
    <property type="match status" value="1"/>
</dbReference>
<evidence type="ECO:0000256" key="5">
    <source>
        <dbReference type="ARBA" id="ARBA00023237"/>
    </source>
</evidence>
<dbReference type="NCBIfam" id="NF047847">
    <property type="entry name" value="SS_mature_LptM"/>
    <property type="match status" value="1"/>
</dbReference>
<keyword evidence="5" id="KW-0998">Cell outer membrane</keyword>
<evidence type="ECO:0000259" key="7">
    <source>
        <dbReference type="PROSITE" id="PS50853"/>
    </source>
</evidence>
<evidence type="ECO:0000256" key="4">
    <source>
        <dbReference type="ARBA" id="ARBA00023139"/>
    </source>
</evidence>
<dbReference type="PROSITE" id="PS50853">
    <property type="entry name" value="FN3"/>
    <property type="match status" value="1"/>
</dbReference>
<dbReference type="InterPro" id="IPR032831">
    <property type="entry name" value="LptM_cons"/>
</dbReference>
<evidence type="ECO:0000256" key="3">
    <source>
        <dbReference type="ARBA" id="ARBA00023136"/>
    </source>
</evidence>
<feature type="domain" description="Fibronectin type-III" evidence="7">
    <location>
        <begin position="150"/>
        <end position="249"/>
    </location>
</feature>
<dbReference type="InterPro" id="IPR036116">
    <property type="entry name" value="FN3_sf"/>
</dbReference>
<dbReference type="EMBL" id="AP027151">
    <property type="protein sequence ID" value="BDV44685.1"/>
    <property type="molecule type" value="Genomic_DNA"/>
</dbReference>
<evidence type="ECO:0000256" key="1">
    <source>
        <dbReference type="ARBA" id="ARBA00004459"/>
    </source>
</evidence>
<evidence type="ECO:0000256" key="2">
    <source>
        <dbReference type="ARBA" id="ARBA00022729"/>
    </source>
</evidence>
<keyword evidence="4" id="KW-0564">Palmitate</keyword>
<dbReference type="RefSeq" id="WP_282000779.1">
    <property type="nucleotide sequence ID" value="NZ_AP027151.1"/>
</dbReference>
<dbReference type="InterPro" id="IPR003961">
    <property type="entry name" value="FN3_dom"/>
</dbReference>
<dbReference type="InterPro" id="IPR013783">
    <property type="entry name" value="Ig-like_fold"/>
</dbReference>